<keyword evidence="10 12" id="KW-0472">Membrane</keyword>
<proteinExistence type="inferred from homology"/>
<sequence>MELFTIASTVIALSALFGYVNVKLLKLPNTIGLMVIAIVFTLVLFASSMFTDVFLASAERLIGAIDFESVLLDVMLGFLLFAGAMHTNFDQLRIQRWPVLVFSTLGVLASTFIVAVSVNFVFGWMGLEVPMIHCLLFGALISPTDPIAVLGILKKAGVPKALETKIVGESLFNDGVGVVVFLTIMSIAGGGMTDHGNGHAAASENVIAVTDTTAPAEMGAETHDPDAEAEMTVGSVVQLFVQEVLGGILLGLALGYIVFLLLRSIDDYEIEVMITLACVMGGYSLAHALHLSAPLAIVVAGLIVGNDTVRGTMMSKQTEQYVDKFWELMDMLMNAILFVLIGLELLILEVRTEYILASLAAIVIVLVSRFLSLIPPVWFFAKRLKFAPHTSTIMAWGGLRGGISIALALSLPVEMNRGLLVTVTYAVVVFSIIVQGLTVGMLANKLIGREAEESAKASV</sequence>
<keyword evidence="9" id="KW-0406">Ion transport</keyword>
<dbReference type="InterPro" id="IPR006153">
    <property type="entry name" value="Cation/H_exchanger_TM"/>
</dbReference>
<evidence type="ECO:0000256" key="9">
    <source>
        <dbReference type="ARBA" id="ARBA00023065"/>
    </source>
</evidence>
<gene>
    <name evidence="14" type="primary">nhaP_1</name>
    <name evidence="14" type="ORF">TBK1r_15530</name>
</gene>
<comment type="similarity">
    <text evidence="2">Belongs to the monovalent cation:proton antiporter 1 (CPA1) transporter (TC 2.A.36) family.</text>
</comment>
<keyword evidence="7 12" id="KW-1133">Transmembrane helix</keyword>
<dbReference type="Gene3D" id="6.10.140.1330">
    <property type="match status" value="1"/>
</dbReference>
<feature type="transmembrane region" description="Helical" evidence="12">
    <location>
        <begin position="99"/>
        <end position="124"/>
    </location>
</feature>
<keyword evidence="4" id="KW-0050">Antiport</keyword>
<keyword evidence="8" id="KW-0915">Sodium</keyword>
<evidence type="ECO:0000256" key="12">
    <source>
        <dbReference type="SAM" id="Phobius"/>
    </source>
</evidence>
<evidence type="ECO:0000313" key="14">
    <source>
        <dbReference type="EMBL" id="QDV82622.1"/>
    </source>
</evidence>
<accession>A0ABX5XLP8</accession>
<evidence type="ECO:0000256" key="1">
    <source>
        <dbReference type="ARBA" id="ARBA00004651"/>
    </source>
</evidence>
<comment type="subcellular location">
    <subcellularLocation>
        <location evidence="1">Cell membrane</location>
        <topology evidence="1">Multi-pass membrane protein</topology>
    </subcellularLocation>
</comment>
<evidence type="ECO:0000256" key="7">
    <source>
        <dbReference type="ARBA" id="ARBA00022989"/>
    </source>
</evidence>
<dbReference type="EMBL" id="CP036432">
    <property type="protein sequence ID" value="QDV82622.1"/>
    <property type="molecule type" value="Genomic_DNA"/>
</dbReference>
<keyword evidence="6 12" id="KW-0812">Transmembrane</keyword>
<evidence type="ECO:0000256" key="10">
    <source>
        <dbReference type="ARBA" id="ARBA00023136"/>
    </source>
</evidence>
<organism evidence="14 15">
    <name type="scientific">Stieleria magnilauensis</name>
    <dbReference type="NCBI Taxonomy" id="2527963"/>
    <lineage>
        <taxon>Bacteria</taxon>
        <taxon>Pseudomonadati</taxon>
        <taxon>Planctomycetota</taxon>
        <taxon>Planctomycetia</taxon>
        <taxon>Pirellulales</taxon>
        <taxon>Pirellulaceae</taxon>
        <taxon>Stieleria</taxon>
    </lineage>
</organism>
<feature type="transmembrane region" description="Helical" evidence="12">
    <location>
        <begin position="354"/>
        <end position="381"/>
    </location>
</feature>
<protein>
    <submittedName>
        <fullName evidence="14">Na(+)/H(+) antiporter NhaP</fullName>
    </submittedName>
</protein>
<feature type="transmembrane region" description="Helical" evidence="12">
    <location>
        <begin position="31"/>
        <end position="50"/>
    </location>
</feature>
<dbReference type="Proteomes" id="UP000318081">
    <property type="component" value="Chromosome"/>
</dbReference>
<evidence type="ECO:0000256" key="2">
    <source>
        <dbReference type="ARBA" id="ARBA00007367"/>
    </source>
</evidence>
<reference evidence="14 15" key="1">
    <citation type="submission" date="2019-02" db="EMBL/GenBank/DDBJ databases">
        <title>Deep-cultivation of Planctomycetes and their phenomic and genomic characterization uncovers novel biology.</title>
        <authorList>
            <person name="Wiegand S."/>
            <person name="Jogler M."/>
            <person name="Boedeker C."/>
            <person name="Pinto D."/>
            <person name="Vollmers J."/>
            <person name="Rivas-Marin E."/>
            <person name="Kohn T."/>
            <person name="Peeters S.H."/>
            <person name="Heuer A."/>
            <person name="Rast P."/>
            <person name="Oberbeckmann S."/>
            <person name="Bunk B."/>
            <person name="Jeske O."/>
            <person name="Meyerdierks A."/>
            <person name="Storesund J.E."/>
            <person name="Kallscheuer N."/>
            <person name="Luecker S."/>
            <person name="Lage O.M."/>
            <person name="Pohl T."/>
            <person name="Merkel B.J."/>
            <person name="Hornburger P."/>
            <person name="Mueller R.-W."/>
            <person name="Bruemmer F."/>
            <person name="Labrenz M."/>
            <person name="Spormann A.M."/>
            <person name="Op den Camp H."/>
            <person name="Overmann J."/>
            <person name="Amann R."/>
            <person name="Jetten M.S.M."/>
            <person name="Mascher T."/>
            <person name="Medema M.H."/>
            <person name="Devos D.P."/>
            <person name="Kaster A.-K."/>
            <person name="Ovreas L."/>
            <person name="Rohde M."/>
            <person name="Galperin M.Y."/>
            <person name="Jogler C."/>
        </authorList>
    </citation>
    <scope>NUCLEOTIDE SEQUENCE [LARGE SCALE GENOMIC DNA]</scope>
    <source>
        <strain evidence="14 15">TBK1r</strain>
    </source>
</reference>
<keyword evidence="5" id="KW-1003">Cell membrane</keyword>
<feature type="transmembrane region" description="Helical" evidence="12">
    <location>
        <begin position="325"/>
        <end position="348"/>
    </location>
</feature>
<dbReference type="PANTHER" id="PTHR10110:SF195">
    <property type="entry name" value="NA(+)_H(+) ANTIPORTER NHAS2"/>
    <property type="match status" value="1"/>
</dbReference>
<dbReference type="InterPro" id="IPR018422">
    <property type="entry name" value="Cation/H_exchanger_CPA1"/>
</dbReference>
<evidence type="ECO:0000259" key="13">
    <source>
        <dbReference type="Pfam" id="PF00999"/>
    </source>
</evidence>
<feature type="transmembrane region" description="Helical" evidence="12">
    <location>
        <begin position="419"/>
        <end position="443"/>
    </location>
</feature>
<feature type="transmembrane region" description="Helical" evidence="12">
    <location>
        <begin position="393"/>
        <end position="413"/>
    </location>
</feature>
<feature type="transmembrane region" description="Helical" evidence="12">
    <location>
        <begin position="6"/>
        <end position="24"/>
    </location>
</feature>
<keyword evidence="15" id="KW-1185">Reference proteome</keyword>
<keyword evidence="3" id="KW-0813">Transport</keyword>
<dbReference type="Pfam" id="PF00999">
    <property type="entry name" value="Na_H_Exchanger"/>
    <property type="match status" value="1"/>
</dbReference>
<name>A0ABX5XLP8_9BACT</name>
<feature type="transmembrane region" description="Helical" evidence="12">
    <location>
        <begin position="70"/>
        <end position="87"/>
    </location>
</feature>
<feature type="transmembrane region" description="Helical" evidence="12">
    <location>
        <begin position="130"/>
        <end position="153"/>
    </location>
</feature>
<evidence type="ECO:0000256" key="6">
    <source>
        <dbReference type="ARBA" id="ARBA00022692"/>
    </source>
</evidence>
<evidence type="ECO:0000256" key="5">
    <source>
        <dbReference type="ARBA" id="ARBA00022475"/>
    </source>
</evidence>
<dbReference type="PANTHER" id="PTHR10110">
    <property type="entry name" value="SODIUM/HYDROGEN EXCHANGER"/>
    <property type="match status" value="1"/>
</dbReference>
<evidence type="ECO:0000313" key="15">
    <source>
        <dbReference type="Proteomes" id="UP000318081"/>
    </source>
</evidence>
<feature type="transmembrane region" description="Helical" evidence="12">
    <location>
        <begin position="244"/>
        <end position="265"/>
    </location>
</feature>
<evidence type="ECO:0000256" key="11">
    <source>
        <dbReference type="ARBA" id="ARBA00023201"/>
    </source>
</evidence>
<evidence type="ECO:0000256" key="3">
    <source>
        <dbReference type="ARBA" id="ARBA00022448"/>
    </source>
</evidence>
<feature type="transmembrane region" description="Helical" evidence="12">
    <location>
        <begin position="285"/>
        <end position="304"/>
    </location>
</feature>
<evidence type="ECO:0000256" key="8">
    <source>
        <dbReference type="ARBA" id="ARBA00023053"/>
    </source>
</evidence>
<evidence type="ECO:0000256" key="4">
    <source>
        <dbReference type="ARBA" id="ARBA00022449"/>
    </source>
</evidence>
<dbReference type="RefSeq" id="WP_145208596.1">
    <property type="nucleotide sequence ID" value="NZ_CP036432.1"/>
</dbReference>
<keyword evidence="11" id="KW-0739">Sodium transport</keyword>
<feature type="domain" description="Cation/H+ exchanger transmembrane" evidence="13">
    <location>
        <begin position="13"/>
        <end position="444"/>
    </location>
</feature>